<protein>
    <submittedName>
        <fullName evidence="1">Uncharacterized protein</fullName>
    </submittedName>
</protein>
<keyword evidence="2" id="KW-1185">Reference proteome</keyword>
<accession>A0AA39FFF6</accession>
<sequence length="76" mass="8080">MGITVGGSSTNEKVTLTAILLELPSDAKLVVEGPYTIDTRKPHEIRAPDLVPKGGLLSNSVHVCTSHYGLNARKDP</sequence>
<reference evidence="1" key="2">
    <citation type="submission" date="2023-03" db="EMBL/GenBank/DDBJ databases">
        <authorList>
            <person name="Inwood S.N."/>
            <person name="Skelly J.G."/>
            <person name="Guhlin J."/>
            <person name="Harrop T.W.R."/>
            <person name="Goldson S.G."/>
            <person name="Dearden P.K."/>
        </authorList>
    </citation>
    <scope>NUCLEOTIDE SEQUENCE</scope>
    <source>
        <strain evidence="1">Lincoln</strain>
        <tissue evidence="1">Whole body</tissue>
    </source>
</reference>
<organism evidence="1 2">
    <name type="scientific">Microctonus hyperodae</name>
    <name type="common">Parasitoid wasp</name>
    <dbReference type="NCBI Taxonomy" id="165561"/>
    <lineage>
        <taxon>Eukaryota</taxon>
        <taxon>Metazoa</taxon>
        <taxon>Ecdysozoa</taxon>
        <taxon>Arthropoda</taxon>
        <taxon>Hexapoda</taxon>
        <taxon>Insecta</taxon>
        <taxon>Pterygota</taxon>
        <taxon>Neoptera</taxon>
        <taxon>Endopterygota</taxon>
        <taxon>Hymenoptera</taxon>
        <taxon>Apocrita</taxon>
        <taxon>Ichneumonoidea</taxon>
        <taxon>Braconidae</taxon>
        <taxon>Euphorinae</taxon>
        <taxon>Microctonus</taxon>
    </lineage>
</organism>
<evidence type="ECO:0000313" key="1">
    <source>
        <dbReference type="EMBL" id="KAK0168508.1"/>
    </source>
</evidence>
<evidence type="ECO:0000313" key="2">
    <source>
        <dbReference type="Proteomes" id="UP001168972"/>
    </source>
</evidence>
<dbReference type="AlphaFoldDB" id="A0AA39FFF6"/>
<gene>
    <name evidence="1" type="ORF">PV327_002299</name>
</gene>
<reference evidence="1" key="1">
    <citation type="journal article" date="2023" name="bioRxiv">
        <title>Scaffold-level genome assemblies of two parasitoid biocontrol wasps reveal the parthenogenesis mechanism and an associated novel virus.</title>
        <authorList>
            <person name="Inwood S."/>
            <person name="Skelly J."/>
            <person name="Guhlin J."/>
            <person name="Harrop T."/>
            <person name="Goldson S."/>
            <person name="Dearden P."/>
        </authorList>
    </citation>
    <scope>NUCLEOTIDE SEQUENCE</scope>
    <source>
        <strain evidence="1">Lincoln</strain>
        <tissue evidence="1">Whole body</tissue>
    </source>
</reference>
<dbReference type="EMBL" id="JAQQBR010001831">
    <property type="protein sequence ID" value="KAK0168508.1"/>
    <property type="molecule type" value="Genomic_DNA"/>
</dbReference>
<proteinExistence type="predicted"/>
<name>A0AA39FFF6_MICHY</name>
<comment type="caution">
    <text evidence="1">The sequence shown here is derived from an EMBL/GenBank/DDBJ whole genome shotgun (WGS) entry which is preliminary data.</text>
</comment>
<dbReference type="Proteomes" id="UP001168972">
    <property type="component" value="Unassembled WGS sequence"/>
</dbReference>